<dbReference type="InterPro" id="IPR013625">
    <property type="entry name" value="PTB"/>
</dbReference>
<dbReference type="AlphaFoldDB" id="A0A9Q1B437"/>
<feature type="compositionally biased region" description="Polar residues" evidence="4">
    <location>
        <begin position="247"/>
        <end position="256"/>
    </location>
</feature>
<dbReference type="Pfam" id="PF08416">
    <property type="entry name" value="PTB"/>
    <property type="match status" value="1"/>
</dbReference>
<sequence length="596" mass="67436">MEGQETVSETGSSFNRVNTMSRPSGKSIYRQRRQYTEAVLQQQHEFQHRVEHLLTCHTDVKEIINVENCIDRLKMMDAQGQVWGQDMFLQVKDHKLLLTDIEAEEELDCYPLECIQDCACILDSCIYNSILAITVKEISRGRTSILLFQCEQIGAELLKTKMEKAIEEWRDERQNHDLLRSNLENMLYQQSKASVNGRPPGIPPSRRTSGLEHIPPTQAPEQMLGKHPWKAGPVSLDHDADPEPSADQWQQNNESAWDNPGPPPTAQDLDREAEILNHVFNDIEIFIGQLENAMGSLSGKKKNKFKKKKNPAIKALPSKPEFEDCFQKIKYSFNLLGNLQHTIQQPTAPEMVHLIFSALSTVLVNCPWANLASTVVSPLLTPAGIDLLRRSLNRHEQDTWKSLGAAWNLTRAEYPDGQSIPPYKPMFSDGWVPPMPDQRKSSMDTEKARNGMKNSFSERASDPPQLMQAIYEFHARNPKELAVSKGDLLEVLDQRKKWWLARNSAGKEGYIPNNILVPVDQKVSRGNPDLHSNSSPAEVTVWLRTNGFSKITVKSLGVLNGQQLLSMSQEDLERVCQGEGRRVFLMLAAARKSSLQ</sequence>
<dbReference type="InterPro" id="IPR036028">
    <property type="entry name" value="SH3-like_dom_sf"/>
</dbReference>
<feature type="region of interest" description="Disordered" evidence="4">
    <location>
        <begin position="1"/>
        <end position="23"/>
    </location>
</feature>
<dbReference type="PANTHER" id="PTHR12287:SF22">
    <property type="entry name" value="EPIDERMAL GROWTH FACTOR RECEPTOR KINASE SUBSTRATE 8-LIKE PROTEIN 3"/>
    <property type="match status" value="1"/>
</dbReference>
<dbReference type="SUPFAM" id="SSF50044">
    <property type="entry name" value="SH3-domain"/>
    <property type="match status" value="1"/>
</dbReference>
<evidence type="ECO:0000256" key="1">
    <source>
        <dbReference type="ARBA" id="ARBA00006197"/>
    </source>
</evidence>
<gene>
    <name evidence="6" type="ORF">JRQ81_015059</name>
</gene>
<dbReference type="Pfam" id="PF00018">
    <property type="entry name" value="SH3_1"/>
    <property type="match status" value="1"/>
</dbReference>
<dbReference type="InterPro" id="IPR039801">
    <property type="entry name" value="EPS8-like"/>
</dbReference>
<dbReference type="CDD" id="cd01210">
    <property type="entry name" value="PTB_EPS8"/>
    <property type="match status" value="1"/>
</dbReference>
<evidence type="ECO:0000256" key="3">
    <source>
        <dbReference type="PROSITE-ProRule" id="PRU00192"/>
    </source>
</evidence>
<protein>
    <recommendedName>
        <fullName evidence="5">SH3 domain-containing protein</fullName>
    </recommendedName>
</protein>
<keyword evidence="2 3" id="KW-0728">SH3 domain</keyword>
<dbReference type="GO" id="GO:0003779">
    <property type="term" value="F:actin binding"/>
    <property type="evidence" value="ECO:0007669"/>
    <property type="project" value="TreeGrafter"/>
</dbReference>
<comment type="similarity">
    <text evidence="1">Belongs to the EPS8 family.</text>
</comment>
<evidence type="ECO:0000259" key="5">
    <source>
        <dbReference type="PROSITE" id="PS50002"/>
    </source>
</evidence>
<dbReference type="InterPro" id="IPR011993">
    <property type="entry name" value="PH-like_dom_sf"/>
</dbReference>
<name>A0A9Q1B437_9SAUR</name>
<comment type="caution">
    <text evidence="6">The sequence shown here is derived from an EMBL/GenBank/DDBJ whole genome shotgun (WGS) entry which is preliminary data.</text>
</comment>
<feature type="region of interest" description="Disordered" evidence="4">
    <location>
        <begin position="191"/>
        <end position="268"/>
    </location>
</feature>
<accession>A0A9Q1B437</accession>
<dbReference type="GO" id="GO:1900029">
    <property type="term" value="P:positive regulation of ruffle assembly"/>
    <property type="evidence" value="ECO:0007669"/>
    <property type="project" value="TreeGrafter"/>
</dbReference>
<dbReference type="InterPro" id="IPR033928">
    <property type="entry name" value="EPS8_PTB"/>
</dbReference>
<dbReference type="FunFam" id="2.30.29.30:FF:000293">
    <property type="entry name" value="EPS8 like 3"/>
    <property type="match status" value="1"/>
</dbReference>
<dbReference type="SUPFAM" id="SSF47769">
    <property type="entry name" value="SAM/Pointed domain"/>
    <property type="match status" value="1"/>
</dbReference>
<dbReference type="OrthoDB" id="4680325at2759"/>
<dbReference type="GO" id="GO:0007266">
    <property type="term" value="P:Rho protein signal transduction"/>
    <property type="evidence" value="ECO:0007669"/>
    <property type="project" value="TreeGrafter"/>
</dbReference>
<dbReference type="SMART" id="SM00326">
    <property type="entry name" value="SH3"/>
    <property type="match status" value="1"/>
</dbReference>
<proteinExistence type="inferred from homology"/>
<reference evidence="6" key="1">
    <citation type="journal article" date="2023" name="DNA Res.">
        <title>Chromosome-level genome assembly of Phrynocephalus forsythii using third-generation DNA sequencing and Hi-C analysis.</title>
        <authorList>
            <person name="Qi Y."/>
            <person name="Zhao W."/>
            <person name="Zhao Y."/>
            <person name="Niu C."/>
            <person name="Cao S."/>
            <person name="Zhang Y."/>
        </authorList>
    </citation>
    <scope>NUCLEOTIDE SEQUENCE</scope>
    <source>
        <tissue evidence="6">Muscle</tissue>
    </source>
</reference>
<dbReference type="Gene3D" id="2.30.30.40">
    <property type="entry name" value="SH3 Domains"/>
    <property type="match status" value="1"/>
</dbReference>
<dbReference type="Gene3D" id="1.10.150.50">
    <property type="entry name" value="Transcription Factor, Ets-1"/>
    <property type="match status" value="1"/>
</dbReference>
<dbReference type="Gene3D" id="2.30.29.30">
    <property type="entry name" value="Pleckstrin-homology domain (PH domain)/Phosphotyrosine-binding domain (PTB)"/>
    <property type="match status" value="1"/>
</dbReference>
<dbReference type="SUPFAM" id="SSF50729">
    <property type="entry name" value="PH domain-like"/>
    <property type="match status" value="1"/>
</dbReference>
<dbReference type="FunFam" id="2.30.30.40:FF:000195">
    <property type="entry name" value="epidermal growth factor receptor kinase substrate 8-like protein 3"/>
    <property type="match status" value="1"/>
</dbReference>
<dbReference type="GO" id="GO:0035023">
    <property type="term" value="P:regulation of Rho protein signal transduction"/>
    <property type="evidence" value="ECO:0007669"/>
    <property type="project" value="TreeGrafter"/>
</dbReference>
<dbReference type="GO" id="GO:0031982">
    <property type="term" value="C:vesicle"/>
    <property type="evidence" value="ECO:0007669"/>
    <property type="project" value="TreeGrafter"/>
</dbReference>
<dbReference type="Pfam" id="PF18016">
    <property type="entry name" value="SAM_3"/>
    <property type="match status" value="1"/>
</dbReference>
<feature type="domain" description="SH3" evidence="5">
    <location>
        <begin position="462"/>
        <end position="521"/>
    </location>
</feature>
<dbReference type="InterPro" id="IPR013761">
    <property type="entry name" value="SAM/pointed_sf"/>
</dbReference>
<dbReference type="EMBL" id="JAPFRF010000005">
    <property type="protein sequence ID" value="KAJ7332879.1"/>
    <property type="molecule type" value="Genomic_DNA"/>
</dbReference>
<evidence type="ECO:0000256" key="4">
    <source>
        <dbReference type="SAM" id="MobiDB-lite"/>
    </source>
</evidence>
<dbReference type="GO" id="GO:0032587">
    <property type="term" value="C:ruffle membrane"/>
    <property type="evidence" value="ECO:0007669"/>
    <property type="project" value="TreeGrafter"/>
</dbReference>
<evidence type="ECO:0000256" key="2">
    <source>
        <dbReference type="ARBA" id="ARBA00022443"/>
    </source>
</evidence>
<evidence type="ECO:0000313" key="6">
    <source>
        <dbReference type="EMBL" id="KAJ7332879.1"/>
    </source>
</evidence>
<dbReference type="PANTHER" id="PTHR12287">
    <property type="entry name" value="EPIDERMAL GROWTH FACTOR RECEPTOR KINASE SUBSTRATE EPS8-RELATED PROTEIN"/>
    <property type="match status" value="1"/>
</dbReference>
<dbReference type="PROSITE" id="PS50002">
    <property type="entry name" value="SH3"/>
    <property type="match status" value="1"/>
</dbReference>
<organism evidence="6 7">
    <name type="scientific">Phrynocephalus forsythii</name>
    <dbReference type="NCBI Taxonomy" id="171643"/>
    <lineage>
        <taxon>Eukaryota</taxon>
        <taxon>Metazoa</taxon>
        <taxon>Chordata</taxon>
        <taxon>Craniata</taxon>
        <taxon>Vertebrata</taxon>
        <taxon>Euteleostomi</taxon>
        <taxon>Lepidosauria</taxon>
        <taxon>Squamata</taxon>
        <taxon>Bifurcata</taxon>
        <taxon>Unidentata</taxon>
        <taxon>Episquamata</taxon>
        <taxon>Toxicofera</taxon>
        <taxon>Iguania</taxon>
        <taxon>Acrodonta</taxon>
        <taxon>Agamidae</taxon>
        <taxon>Agaminae</taxon>
        <taxon>Phrynocephalus</taxon>
    </lineage>
</organism>
<dbReference type="InterPro" id="IPR041418">
    <property type="entry name" value="SAM_3"/>
</dbReference>
<dbReference type="Proteomes" id="UP001142489">
    <property type="component" value="Unassembled WGS sequence"/>
</dbReference>
<dbReference type="InterPro" id="IPR001452">
    <property type="entry name" value="SH3_domain"/>
</dbReference>
<keyword evidence="7" id="KW-1185">Reference proteome</keyword>
<dbReference type="InterPro" id="IPR055093">
    <property type="entry name" value="EPS8_2nd"/>
</dbReference>
<evidence type="ECO:0000313" key="7">
    <source>
        <dbReference type="Proteomes" id="UP001142489"/>
    </source>
</evidence>
<dbReference type="Pfam" id="PF22975">
    <property type="entry name" value="EPS8_2nd"/>
    <property type="match status" value="1"/>
</dbReference>